<dbReference type="Pfam" id="PF12822">
    <property type="entry name" value="ECF_trnsprt"/>
    <property type="match status" value="1"/>
</dbReference>
<dbReference type="HOGENOM" id="CLU_086673_0_1_9"/>
<sequence length="218" mass="23417">MPWFFAGAFLRAGFSALRDRQQEDPMTTQNRKTNFLVKTAILAAMSALLVYLIHFPIIPAAPFLEYDPADIPILIGTFMFGPLGGLVITAAACVVQGLTVSASSGIIGILMHFFATGSFVIVAGLIYGRFHTRRGAVAALLAGIVTMTAVMCAWNLIMTPIFMGTPRAAVAAMLVPVIIPFNLIKAGINALVTFVVYKSVSRFADADFNRKKSQKAKA</sequence>
<evidence type="ECO:0000313" key="9">
    <source>
        <dbReference type="EMBL" id="EFV00558.1"/>
    </source>
</evidence>
<keyword evidence="5 8" id="KW-0812">Transmembrane</keyword>
<keyword evidence="7 8" id="KW-0472">Membrane</keyword>
<evidence type="ECO:0000256" key="8">
    <source>
        <dbReference type="SAM" id="Phobius"/>
    </source>
</evidence>
<evidence type="ECO:0000313" key="10">
    <source>
        <dbReference type="Proteomes" id="UP000004754"/>
    </source>
</evidence>
<evidence type="ECO:0000256" key="1">
    <source>
        <dbReference type="ARBA" id="ARBA00004651"/>
    </source>
</evidence>
<dbReference type="STRING" id="887929.HMP0721_2375"/>
<reference evidence="9 10" key="1">
    <citation type="submission" date="2010-12" db="EMBL/GenBank/DDBJ databases">
        <authorList>
            <person name="Muzny D."/>
            <person name="Qin X."/>
            <person name="Deng J."/>
            <person name="Jiang H."/>
            <person name="Liu Y."/>
            <person name="Qu J."/>
            <person name="Song X.-Z."/>
            <person name="Zhang L."/>
            <person name="Thornton R."/>
            <person name="Coyle M."/>
            <person name="Francisco L."/>
            <person name="Jackson L."/>
            <person name="Javaid M."/>
            <person name="Korchina V."/>
            <person name="Kovar C."/>
            <person name="Mata R."/>
            <person name="Mathew T."/>
            <person name="Ngo R."/>
            <person name="Nguyen L."/>
            <person name="Nguyen N."/>
            <person name="Okwuonu G."/>
            <person name="Ongeri F."/>
            <person name="Pham C."/>
            <person name="Simmons D."/>
            <person name="Wilczek-Boney K."/>
            <person name="Hale W."/>
            <person name="Jakkamsetti A."/>
            <person name="Pham P."/>
            <person name="Ruth R."/>
            <person name="San Lucas F."/>
            <person name="Warren J."/>
            <person name="Zhang J."/>
            <person name="Zhao Z."/>
            <person name="Zhou C."/>
            <person name="Zhu D."/>
            <person name="Lee S."/>
            <person name="Bess C."/>
            <person name="Blankenburg K."/>
            <person name="Forbes L."/>
            <person name="Fu Q."/>
            <person name="Gubbala S."/>
            <person name="Hirani K."/>
            <person name="Jayaseelan J.C."/>
            <person name="Lara F."/>
            <person name="Munidasa M."/>
            <person name="Palculict T."/>
            <person name="Patil S."/>
            <person name="Pu L.-L."/>
            <person name="Saada N."/>
            <person name="Tang L."/>
            <person name="Weissenberger G."/>
            <person name="Zhu Y."/>
            <person name="Hemphill L."/>
            <person name="Shang Y."/>
            <person name="Youmans B."/>
            <person name="Ayvaz T."/>
            <person name="Ross M."/>
            <person name="Santibanez J."/>
            <person name="Aqrawi P."/>
            <person name="Gross S."/>
            <person name="Joshi V."/>
            <person name="Fowler G."/>
            <person name="Nazareth L."/>
            <person name="Reid J."/>
            <person name="Worley K."/>
            <person name="Petrosino J."/>
            <person name="Highlander S."/>
            <person name="Gibbs R."/>
        </authorList>
    </citation>
    <scope>NUCLEOTIDE SEQUENCE [LARGE SCALE GENOMIC DNA]</scope>
    <source>
        <strain evidence="9 10">ATCC 23263</strain>
    </source>
</reference>
<evidence type="ECO:0000256" key="5">
    <source>
        <dbReference type="ARBA" id="ARBA00022692"/>
    </source>
</evidence>
<keyword evidence="6 8" id="KW-1133">Transmembrane helix</keyword>
<dbReference type="PANTHER" id="PTHR38438:SF1">
    <property type="entry name" value="RIBOFLAVIN TRANSPORTER RIBU"/>
    <property type="match status" value="1"/>
</dbReference>
<comment type="caution">
    <text evidence="9">The sequence shown here is derived from an EMBL/GenBank/DDBJ whole genome shotgun (WGS) entry which is preliminary data.</text>
</comment>
<evidence type="ECO:0000256" key="4">
    <source>
        <dbReference type="ARBA" id="ARBA00022475"/>
    </source>
</evidence>
<dbReference type="InterPro" id="IPR024529">
    <property type="entry name" value="ECF_trnsprt_substrate-spec"/>
</dbReference>
<evidence type="ECO:0000256" key="3">
    <source>
        <dbReference type="ARBA" id="ARBA00022448"/>
    </source>
</evidence>
<protein>
    <submittedName>
        <fullName evidence="9">Tat pathway signal sequence domain protein</fullName>
    </submittedName>
</protein>
<feature type="transmembrane region" description="Helical" evidence="8">
    <location>
        <begin position="73"/>
        <end position="99"/>
    </location>
</feature>
<organism evidence="9 10">
    <name type="scientific">Pseudoramibacter alactolyticus ATCC 23263</name>
    <dbReference type="NCBI Taxonomy" id="887929"/>
    <lineage>
        <taxon>Bacteria</taxon>
        <taxon>Bacillati</taxon>
        <taxon>Bacillota</taxon>
        <taxon>Clostridia</taxon>
        <taxon>Eubacteriales</taxon>
        <taxon>Eubacteriaceae</taxon>
        <taxon>Pseudoramibacter</taxon>
    </lineage>
</organism>
<feature type="transmembrane region" description="Helical" evidence="8">
    <location>
        <begin position="39"/>
        <end position="61"/>
    </location>
</feature>
<feature type="transmembrane region" description="Helical" evidence="8">
    <location>
        <begin position="105"/>
        <end position="128"/>
    </location>
</feature>
<evidence type="ECO:0000256" key="6">
    <source>
        <dbReference type="ARBA" id="ARBA00022989"/>
    </source>
</evidence>
<dbReference type="eggNOG" id="COG3601">
    <property type="taxonomic scope" value="Bacteria"/>
</dbReference>
<keyword evidence="4" id="KW-1003">Cell membrane</keyword>
<dbReference type="EMBL" id="AEQN01000033">
    <property type="protein sequence ID" value="EFV00558.1"/>
    <property type="molecule type" value="Genomic_DNA"/>
</dbReference>
<evidence type="ECO:0000256" key="7">
    <source>
        <dbReference type="ARBA" id="ARBA00023136"/>
    </source>
</evidence>
<feature type="transmembrane region" description="Helical" evidence="8">
    <location>
        <begin position="135"/>
        <end position="157"/>
    </location>
</feature>
<dbReference type="GO" id="GO:0032217">
    <property type="term" value="F:riboflavin transmembrane transporter activity"/>
    <property type="evidence" value="ECO:0007669"/>
    <property type="project" value="InterPro"/>
</dbReference>
<dbReference type="GO" id="GO:0005886">
    <property type="term" value="C:plasma membrane"/>
    <property type="evidence" value="ECO:0007669"/>
    <property type="project" value="UniProtKB-SubCell"/>
</dbReference>
<keyword evidence="3" id="KW-0813">Transport</keyword>
<dbReference type="InterPro" id="IPR025720">
    <property type="entry name" value="RibU"/>
</dbReference>
<gene>
    <name evidence="9" type="ORF">HMP0721_2375</name>
</gene>
<dbReference type="AlphaFoldDB" id="E6MK39"/>
<dbReference type="PANTHER" id="PTHR38438">
    <property type="entry name" value="RIBOFLAVIN TRANSPORTER RIBU"/>
    <property type="match status" value="1"/>
</dbReference>
<name>E6MK39_9FIRM</name>
<dbReference type="Gene3D" id="1.10.1760.20">
    <property type="match status" value="1"/>
</dbReference>
<comment type="similarity">
    <text evidence="2">Belongs to the prokaryotic riboflavin transporter (P-RFT) (TC 2.A.87) family.</text>
</comment>
<dbReference type="Proteomes" id="UP000004754">
    <property type="component" value="Unassembled WGS sequence"/>
</dbReference>
<keyword evidence="10" id="KW-1185">Reference proteome</keyword>
<proteinExistence type="inferred from homology"/>
<accession>E6MK39</accession>
<evidence type="ECO:0000256" key="2">
    <source>
        <dbReference type="ARBA" id="ARBA00005540"/>
    </source>
</evidence>
<comment type="subcellular location">
    <subcellularLocation>
        <location evidence="1">Cell membrane</location>
        <topology evidence="1">Multi-pass membrane protein</topology>
    </subcellularLocation>
</comment>
<feature type="transmembrane region" description="Helical" evidence="8">
    <location>
        <begin position="169"/>
        <end position="197"/>
    </location>
</feature>